<name>D6Y556_THEBD</name>
<evidence type="ECO:0000313" key="2">
    <source>
        <dbReference type="EMBL" id="ADG87331.1"/>
    </source>
</evidence>
<keyword evidence="1" id="KW-1133">Transmembrane helix</keyword>
<dbReference type="eggNOG" id="COG1277">
    <property type="taxonomic scope" value="Bacteria"/>
</dbReference>
<feature type="transmembrane region" description="Helical" evidence="1">
    <location>
        <begin position="49"/>
        <end position="70"/>
    </location>
</feature>
<reference evidence="2 3" key="1">
    <citation type="submission" date="2010-01" db="EMBL/GenBank/DDBJ databases">
        <title>The complete genome of Thermobispora bispora DSM 43833.</title>
        <authorList>
            <consortium name="US DOE Joint Genome Institute (JGI-PGF)"/>
            <person name="Lucas S."/>
            <person name="Copeland A."/>
            <person name="Lapidus A."/>
            <person name="Glavina del Rio T."/>
            <person name="Dalin E."/>
            <person name="Tice H."/>
            <person name="Bruce D."/>
            <person name="Goodwin L."/>
            <person name="Pitluck S."/>
            <person name="Kyrpides N."/>
            <person name="Mavromatis K."/>
            <person name="Ivanova N."/>
            <person name="Mikhailova N."/>
            <person name="Chertkov O."/>
            <person name="Brettin T."/>
            <person name="Detter J.C."/>
            <person name="Han C."/>
            <person name="Larimer F."/>
            <person name="Land M."/>
            <person name="Hauser L."/>
            <person name="Markowitz V."/>
            <person name="Cheng J.-F."/>
            <person name="Hugenholtz P."/>
            <person name="Woyke T."/>
            <person name="Wu D."/>
            <person name="Jando M."/>
            <person name="Schneider S."/>
            <person name="Klenk H.-P."/>
            <person name="Eisen J.A."/>
        </authorList>
    </citation>
    <scope>NUCLEOTIDE SEQUENCE [LARGE SCALE GENOMIC DNA]</scope>
    <source>
        <strain evidence="3">ATCC 19993 / DSM 43833 / CBS 139.67 / JCM 10125 / KCTC 9307 / NBRC 14880 / R51</strain>
    </source>
</reference>
<feature type="transmembrane region" description="Helical" evidence="1">
    <location>
        <begin position="261"/>
        <end position="281"/>
    </location>
</feature>
<dbReference type="EMBL" id="CP001874">
    <property type="protein sequence ID" value="ADG87331.1"/>
    <property type="molecule type" value="Genomic_DNA"/>
</dbReference>
<keyword evidence="1" id="KW-0812">Transmembrane</keyword>
<dbReference type="KEGG" id="tbi:Tbis_0604"/>
<dbReference type="STRING" id="469371.Tbis_0604"/>
<keyword evidence="1" id="KW-0472">Membrane</keyword>
<dbReference type="OrthoDB" id="5495463at2"/>
<feature type="transmembrane region" description="Helical" evidence="1">
    <location>
        <begin position="123"/>
        <end position="153"/>
    </location>
</feature>
<organism evidence="2 3">
    <name type="scientific">Thermobispora bispora (strain ATCC 19993 / DSM 43833 / CBS 139.67 / JCM 10125 / KCTC 9307 / NBRC 14880 / R51)</name>
    <dbReference type="NCBI Taxonomy" id="469371"/>
    <lineage>
        <taxon>Bacteria</taxon>
        <taxon>Bacillati</taxon>
        <taxon>Actinomycetota</taxon>
        <taxon>Actinomycetes</taxon>
        <taxon>Streptosporangiales</taxon>
        <taxon>Streptosporangiaceae</taxon>
        <taxon>Thermobispora</taxon>
    </lineage>
</organism>
<feature type="transmembrane region" description="Helical" evidence="1">
    <location>
        <begin position="82"/>
        <end position="103"/>
    </location>
</feature>
<dbReference type="AlphaFoldDB" id="D6Y556"/>
<sequence>MSEPAAVIHDLGYRRYEGARLSTTASLVVLGVHSLRGAFGLGRTARAKIVPWSLFGIMVLPAAAIMAFTIQFQERMVPFSQYTVVLQTVAAIFLAAQAPYLVAPDLRYRILPLYLSRPLTVPGYVAAKVAALTAAMFLLFAAPITLLFLGEALADLPGRPQVGEYLGALAGALVFAVVLASIGLALASVTPRRGLGVATVIGFYLFTAGASGVASGLLREIGERTAAEWVSMANPFFLVDAVQVTLFGADPVGSGYPAGPWAALITIAVVAVAWAALVLRYRKVVSS</sequence>
<dbReference type="Proteomes" id="UP000006640">
    <property type="component" value="Chromosome"/>
</dbReference>
<gene>
    <name evidence="2" type="ordered locus">Tbis_0604</name>
</gene>
<evidence type="ECO:0000256" key="1">
    <source>
        <dbReference type="SAM" id="Phobius"/>
    </source>
</evidence>
<evidence type="ECO:0000313" key="3">
    <source>
        <dbReference type="Proteomes" id="UP000006640"/>
    </source>
</evidence>
<feature type="transmembrane region" description="Helical" evidence="1">
    <location>
        <begin position="195"/>
        <end position="217"/>
    </location>
</feature>
<dbReference type="HOGENOM" id="CLU_933101_0_0_11"/>
<proteinExistence type="predicted"/>
<dbReference type="RefSeq" id="WP_013130864.1">
    <property type="nucleotide sequence ID" value="NC_014165.1"/>
</dbReference>
<protein>
    <submittedName>
        <fullName evidence="2">Uncharacterized protein</fullName>
    </submittedName>
</protein>
<feature type="transmembrane region" description="Helical" evidence="1">
    <location>
        <begin position="165"/>
        <end position="189"/>
    </location>
</feature>
<keyword evidence="3" id="KW-1185">Reference proteome</keyword>
<accession>D6Y556</accession>